<evidence type="ECO:0000313" key="7">
    <source>
        <dbReference type="EMBL" id="TEA20289.1"/>
    </source>
</evidence>
<dbReference type="GO" id="GO:0006897">
    <property type="term" value="P:endocytosis"/>
    <property type="evidence" value="ECO:0007669"/>
    <property type="project" value="InterPro"/>
</dbReference>
<evidence type="ECO:0000256" key="3">
    <source>
        <dbReference type="ARBA" id="ARBA00022927"/>
    </source>
</evidence>
<dbReference type="CDD" id="cd16980">
    <property type="entry name" value="VHS_Lsb5"/>
    <property type="match status" value="1"/>
</dbReference>
<dbReference type="PANTHER" id="PTHR47789:SF1">
    <property type="entry name" value="LAS SEVENTEEN-BINDING PROTEIN 5"/>
    <property type="match status" value="1"/>
</dbReference>
<dbReference type="GO" id="GO:0007015">
    <property type="term" value="P:actin filament organization"/>
    <property type="evidence" value="ECO:0007669"/>
    <property type="project" value="InterPro"/>
</dbReference>
<feature type="compositionally biased region" description="Basic and acidic residues" evidence="4">
    <location>
        <begin position="205"/>
        <end position="214"/>
    </location>
</feature>
<dbReference type="Gene3D" id="1.25.40.90">
    <property type="match status" value="1"/>
</dbReference>
<feature type="compositionally biased region" description="Polar residues" evidence="4">
    <location>
        <begin position="427"/>
        <end position="439"/>
    </location>
</feature>
<accession>A0A4R8TQP7</accession>
<dbReference type="Gene3D" id="1.20.58.160">
    <property type="match status" value="1"/>
</dbReference>
<dbReference type="InterPro" id="IPR002014">
    <property type="entry name" value="VHS_dom"/>
</dbReference>
<dbReference type="PROSITE" id="PS50179">
    <property type="entry name" value="VHS"/>
    <property type="match status" value="1"/>
</dbReference>
<evidence type="ECO:0000256" key="1">
    <source>
        <dbReference type="ARBA" id="ARBA00011446"/>
    </source>
</evidence>
<dbReference type="InterPro" id="IPR045007">
    <property type="entry name" value="LSB5"/>
</dbReference>
<feature type="compositionally biased region" description="Low complexity" evidence="4">
    <location>
        <begin position="268"/>
        <end position="277"/>
    </location>
</feature>
<reference evidence="7 8" key="1">
    <citation type="submission" date="2018-11" db="EMBL/GenBank/DDBJ databases">
        <title>Genome sequence and assembly of Colletotrichum sidae.</title>
        <authorList>
            <person name="Gan P."/>
            <person name="Shirasu K."/>
        </authorList>
    </citation>
    <scope>NUCLEOTIDE SEQUENCE [LARGE SCALE GENOMIC DNA]</scope>
    <source>
        <strain evidence="7 8">CBS 518.97</strain>
    </source>
</reference>
<dbReference type="AlphaFoldDB" id="A0A4R8TQP7"/>
<evidence type="ECO:0000256" key="4">
    <source>
        <dbReference type="SAM" id="MobiDB-lite"/>
    </source>
</evidence>
<evidence type="ECO:0000256" key="2">
    <source>
        <dbReference type="ARBA" id="ARBA00022448"/>
    </source>
</evidence>
<dbReference type="CDD" id="cd14232">
    <property type="entry name" value="GAT_LSB5"/>
    <property type="match status" value="1"/>
</dbReference>
<dbReference type="Pfam" id="PF00790">
    <property type="entry name" value="VHS"/>
    <property type="match status" value="1"/>
</dbReference>
<dbReference type="PROSITE" id="PS50909">
    <property type="entry name" value="GAT"/>
    <property type="match status" value="1"/>
</dbReference>
<proteinExistence type="predicted"/>
<sequence>MVDPIPPRADRIVMYGNVTKRPLSSGGTTTSAPAKRIAIEMNHAPRDPVVFRNTLESSKNDVAFDHFDVQENCPPLPLDPFGPLTSEIRQTPSSVIFPLDANETESELESSWMNEFVGFDQTDLDIPSPGTLSLNTTSAESQTLSVEHDEPFNKLHSTTTDHVSSVGDGYGLVDSDEEDLARLIETSCSGLPKLPSTCATQMTPRDSRSPTRFDAKLQHSLSTPGKSAHSQISTAEPDLLDDDVDWDLVTQCVTKVTANDKKSDAADGDSTSSTPAPFTRPPFPAKKKPYSAVTVNVETLTSETYEEDDLSGIPDLVEVIKLQASGPLEAARAIRKKLKYGNAHRQLRALTILDGLIQNAGPRFQRAFADEPLLERLRVCGTSDLSDPDVRKKCTELFRSWSQYKNTPGLERIAKLHQELPKRKVAVTQQRSRAVQETENPFDEDEEDKPPSPVSRLGESSRPQPTPSTAGFGHAKTSSGSGGSFFGSSKDKKKKDKDKKSKRKPFNLELEKEQMKGVIAESSIATTNLNNTIQSINREQERISENPQAVQQFEACKQLRRKILRYIHNVQSEEWLGSLLRANDELVVALMTFEHIDRSIDADSDSDDELAEQAHLYRMITEKAKHSISPPPPDVSGLSIGNTPSPRPPAPPRPAPMSRPSPPVPAAPPKPPRPPVQPARPARPARPVQEDSEEDEDDPFADRNAL</sequence>
<feature type="domain" description="GAT" evidence="6">
    <location>
        <begin position="510"/>
        <end position="598"/>
    </location>
</feature>
<feature type="compositionally biased region" description="Pro residues" evidence="4">
    <location>
        <begin position="645"/>
        <end position="678"/>
    </location>
</feature>
<feature type="region of interest" description="Disordered" evidence="4">
    <location>
        <begin position="424"/>
        <end position="509"/>
    </location>
</feature>
<evidence type="ECO:0000259" key="6">
    <source>
        <dbReference type="PROSITE" id="PS50909"/>
    </source>
</evidence>
<dbReference type="GO" id="GO:0015031">
    <property type="term" value="P:protein transport"/>
    <property type="evidence" value="ECO:0007669"/>
    <property type="project" value="UniProtKB-KW"/>
</dbReference>
<feature type="region of interest" description="Disordered" evidence="4">
    <location>
        <begin position="624"/>
        <end position="706"/>
    </location>
</feature>
<dbReference type="GO" id="GO:0007034">
    <property type="term" value="P:vacuolar transport"/>
    <property type="evidence" value="ECO:0007669"/>
    <property type="project" value="UniProtKB-ARBA"/>
</dbReference>
<comment type="subunit">
    <text evidence="1">Component of the ESCRT-0 complex composed of HSE1 and VPS27.</text>
</comment>
<keyword evidence="2" id="KW-0813">Transport</keyword>
<dbReference type="InterPro" id="IPR004152">
    <property type="entry name" value="GAT_dom"/>
</dbReference>
<keyword evidence="8" id="KW-1185">Reference proteome</keyword>
<dbReference type="GO" id="GO:0043130">
    <property type="term" value="F:ubiquitin binding"/>
    <property type="evidence" value="ECO:0007669"/>
    <property type="project" value="InterPro"/>
</dbReference>
<feature type="region of interest" description="Disordered" evidence="4">
    <location>
        <begin position="259"/>
        <end position="287"/>
    </location>
</feature>
<evidence type="ECO:0000313" key="8">
    <source>
        <dbReference type="Proteomes" id="UP000295604"/>
    </source>
</evidence>
<dbReference type="SUPFAM" id="SSF48464">
    <property type="entry name" value="ENTH/VHS domain"/>
    <property type="match status" value="1"/>
</dbReference>
<dbReference type="GO" id="GO:0051666">
    <property type="term" value="P:actin cortical patch localization"/>
    <property type="evidence" value="ECO:0007669"/>
    <property type="project" value="TreeGrafter"/>
</dbReference>
<evidence type="ECO:0000259" key="5">
    <source>
        <dbReference type="PROSITE" id="PS50179"/>
    </source>
</evidence>
<dbReference type="GO" id="GO:0030479">
    <property type="term" value="C:actin cortical patch"/>
    <property type="evidence" value="ECO:0007669"/>
    <property type="project" value="TreeGrafter"/>
</dbReference>
<feature type="compositionally biased region" description="Basic residues" evidence="4">
    <location>
        <begin position="491"/>
        <end position="505"/>
    </location>
</feature>
<keyword evidence="3" id="KW-0653">Protein transport</keyword>
<comment type="caution">
    <text evidence="7">The sequence shown here is derived from an EMBL/GenBank/DDBJ whole genome shotgun (WGS) entry which is preliminary data.</text>
</comment>
<dbReference type="SMART" id="SM00288">
    <property type="entry name" value="VHS"/>
    <property type="match status" value="1"/>
</dbReference>
<feature type="region of interest" description="Disordered" evidence="4">
    <location>
        <begin position="193"/>
        <end position="214"/>
    </location>
</feature>
<dbReference type="PANTHER" id="PTHR47789">
    <property type="entry name" value="LAS SEVENTEEN-BINDING PROTEIN 5"/>
    <property type="match status" value="1"/>
</dbReference>
<feature type="domain" description="VHS" evidence="5">
    <location>
        <begin position="300"/>
        <end position="428"/>
    </location>
</feature>
<dbReference type="InterPro" id="IPR038425">
    <property type="entry name" value="GAT_sf"/>
</dbReference>
<organism evidence="7 8">
    <name type="scientific">Colletotrichum sidae</name>
    <dbReference type="NCBI Taxonomy" id="1347389"/>
    <lineage>
        <taxon>Eukaryota</taxon>
        <taxon>Fungi</taxon>
        <taxon>Dikarya</taxon>
        <taxon>Ascomycota</taxon>
        <taxon>Pezizomycotina</taxon>
        <taxon>Sordariomycetes</taxon>
        <taxon>Hypocreomycetidae</taxon>
        <taxon>Glomerellales</taxon>
        <taxon>Glomerellaceae</taxon>
        <taxon>Colletotrichum</taxon>
        <taxon>Colletotrichum orbiculare species complex</taxon>
    </lineage>
</organism>
<protein>
    <submittedName>
        <fullName evidence="7">Protein lsb5</fullName>
    </submittedName>
</protein>
<feature type="compositionally biased region" description="Acidic residues" evidence="4">
    <location>
        <begin position="690"/>
        <end position="699"/>
    </location>
</feature>
<dbReference type="InterPro" id="IPR008942">
    <property type="entry name" value="ENTH_VHS"/>
</dbReference>
<dbReference type="GO" id="GO:0035091">
    <property type="term" value="F:phosphatidylinositol binding"/>
    <property type="evidence" value="ECO:0007669"/>
    <property type="project" value="InterPro"/>
</dbReference>
<dbReference type="SUPFAM" id="SSF89009">
    <property type="entry name" value="GAT-like domain"/>
    <property type="match status" value="1"/>
</dbReference>
<name>A0A4R8TQP7_9PEZI</name>
<gene>
    <name evidence="7" type="primary">lsb5</name>
    <name evidence="7" type="ORF">C8034_v000184</name>
</gene>
<dbReference type="Proteomes" id="UP000295604">
    <property type="component" value="Unassembled WGS sequence"/>
</dbReference>
<dbReference type="EMBL" id="QAPF01000034">
    <property type="protein sequence ID" value="TEA20289.1"/>
    <property type="molecule type" value="Genomic_DNA"/>
</dbReference>
<dbReference type="InterPro" id="IPR044103">
    <property type="entry name" value="GAT_LSB5"/>
</dbReference>